<dbReference type="EMBL" id="LHQQ01000086">
    <property type="protein sequence ID" value="KOS43231.1"/>
    <property type="molecule type" value="Genomic_DNA"/>
</dbReference>
<reference evidence="2 3" key="1">
    <citation type="submission" date="2015-08" db="EMBL/GenBank/DDBJ databases">
        <title>Genome sequencing of Penicillium nordicum.</title>
        <authorList>
            <person name="Nguyen H.D."/>
            <person name="Seifert K.A."/>
        </authorList>
    </citation>
    <scope>NUCLEOTIDE SEQUENCE [LARGE SCALE GENOMIC DNA]</scope>
    <source>
        <strain evidence="2 3">DAOMC 185683</strain>
    </source>
</reference>
<dbReference type="Proteomes" id="UP000037696">
    <property type="component" value="Unassembled WGS sequence"/>
</dbReference>
<name>A0A0M8P925_9EURO</name>
<sequence length="158" mass="17528">MFVGGVRFISLCNLTSSTQQSIKLPLHHAHRRPPRRPLPTCCLWSKPSWEVSGRTKFRSSSTSQSFPLGNESSSASPNSPQRLSMLLLASKISSLSWKSSTSSLEFACSLMICSKASALWLMIKNCRKPWAKITPPLTLMRQRSGTSNSMEWASRPNG</sequence>
<evidence type="ECO:0000313" key="2">
    <source>
        <dbReference type="EMBL" id="KOS43231.1"/>
    </source>
</evidence>
<gene>
    <name evidence="2" type="ORF">ACN38_g5876</name>
</gene>
<protein>
    <submittedName>
        <fullName evidence="2">Uncharacterized protein</fullName>
    </submittedName>
</protein>
<dbReference type="AlphaFoldDB" id="A0A0M8P925"/>
<organism evidence="2 3">
    <name type="scientific">Penicillium nordicum</name>
    <dbReference type="NCBI Taxonomy" id="229535"/>
    <lineage>
        <taxon>Eukaryota</taxon>
        <taxon>Fungi</taxon>
        <taxon>Dikarya</taxon>
        <taxon>Ascomycota</taxon>
        <taxon>Pezizomycotina</taxon>
        <taxon>Eurotiomycetes</taxon>
        <taxon>Eurotiomycetidae</taxon>
        <taxon>Eurotiales</taxon>
        <taxon>Aspergillaceae</taxon>
        <taxon>Penicillium</taxon>
    </lineage>
</organism>
<keyword evidence="3" id="KW-1185">Reference proteome</keyword>
<accession>A0A0M8P925</accession>
<comment type="caution">
    <text evidence="2">The sequence shown here is derived from an EMBL/GenBank/DDBJ whole genome shotgun (WGS) entry which is preliminary data.</text>
</comment>
<evidence type="ECO:0000313" key="3">
    <source>
        <dbReference type="Proteomes" id="UP000037696"/>
    </source>
</evidence>
<proteinExistence type="predicted"/>
<feature type="region of interest" description="Disordered" evidence="1">
    <location>
        <begin position="59"/>
        <end position="79"/>
    </location>
</feature>
<evidence type="ECO:0000256" key="1">
    <source>
        <dbReference type="SAM" id="MobiDB-lite"/>
    </source>
</evidence>